<dbReference type="GO" id="GO:0043531">
    <property type="term" value="F:ADP binding"/>
    <property type="evidence" value="ECO:0007669"/>
    <property type="project" value="InterPro"/>
</dbReference>
<dbReference type="Pfam" id="PF23598">
    <property type="entry name" value="LRR_14"/>
    <property type="match status" value="1"/>
</dbReference>
<dbReference type="InterPro" id="IPR002182">
    <property type="entry name" value="NB-ARC"/>
</dbReference>
<comment type="similarity">
    <text evidence="1">Belongs to the disease resistance NB-LRR family.</text>
</comment>
<proteinExistence type="inferred from homology"/>
<gene>
    <name evidence="7" type="ORF">F0562_030590</name>
</gene>
<dbReference type="SUPFAM" id="SSF52058">
    <property type="entry name" value="L domain-like"/>
    <property type="match status" value="1"/>
</dbReference>
<dbReference type="InterPro" id="IPR027417">
    <property type="entry name" value="P-loop_NTPase"/>
</dbReference>
<dbReference type="Gene3D" id="3.80.10.10">
    <property type="entry name" value="Ribonuclease Inhibitor"/>
    <property type="match status" value="2"/>
</dbReference>
<dbReference type="PRINTS" id="PR00364">
    <property type="entry name" value="DISEASERSIST"/>
</dbReference>
<dbReference type="Proteomes" id="UP000325577">
    <property type="component" value="Linkage Group LG17"/>
</dbReference>
<dbReference type="AlphaFoldDB" id="A0A5J5B1C2"/>
<evidence type="ECO:0000259" key="6">
    <source>
        <dbReference type="SMART" id="SM00382"/>
    </source>
</evidence>
<dbReference type="Pfam" id="PF23247">
    <property type="entry name" value="LRR_RPS2"/>
    <property type="match status" value="1"/>
</dbReference>
<dbReference type="InterPro" id="IPR050905">
    <property type="entry name" value="Plant_NBS-LRR"/>
</dbReference>
<evidence type="ECO:0000256" key="2">
    <source>
        <dbReference type="ARBA" id="ARBA00022614"/>
    </source>
</evidence>
<dbReference type="GO" id="GO:0006952">
    <property type="term" value="P:defense response"/>
    <property type="evidence" value="ECO:0007669"/>
    <property type="project" value="UniProtKB-KW"/>
</dbReference>
<dbReference type="PANTHER" id="PTHR33463">
    <property type="entry name" value="NB-ARC DOMAIN-CONTAINING PROTEIN-RELATED"/>
    <property type="match status" value="1"/>
</dbReference>
<dbReference type="Gene3D" id="3.40.50.300">
    <property type="entry name" value="P-loop containing nucleotide triphosphate hydrolases"/>
    <property type="match status" value="1"/>
</dbReference>
<dbReference type="InterPro" id="IPR055414">
    <property type="entry name" value="LRR_R13L4/SHOC2-like"/>
</dbReference>
<keyword evidence="8" id="KW-1185">Reference proteome</keyword>
<dbReference type="InterPro" id="IPR057135">
    <property type="entry name" value="At4g27190-like_LRR"/>
</dbReference>
<organism evidence="7 8">
    <name type="scientific">Nyssa sinensis</name>
    <dbReference type="NCBI Taxonomy" id="561372"/>
    <lineage>
        <taxon>Eukaryota</taxon>
        <taxon>Viridiplantae</taxon>
        <taxon>Streptophyta</taxon>
        <taxon>Embryophyta</taxon>
        <taxon>Tracheophyta</taxon>
        <taxon>Spermatophyta</taxon>
        <taxon>Magnoliopsida</taxon>
        <taxon>eudicotyledons</taxon>
        <taxon>Gunneridae</taxon>
        <taxon>Pentapetalae</taxon>
        <taxon>asterids</taxon>
        <taxon>Cornales</taxon>
        <taxon>Nyssaceae</taxon>
        <taxon>Nyssa</taxon>
    </lineage>
</organism>
<reference evidence="7 8" key="1">
    <citation type="submission" date="2019-09" db="EMBL/GenBank/DDBJ databases">
        <title>A chromosome-level genome assembly of the Chinese tupelo Nyssa sinensis.</title>
        <authorList>
            <person name="Yang X."/>
            <person name="Kang M."/>
            <person name="Yang Y."/>
            <person name="Xiong H."/>
            <person name="Wang M."/>
            <person name="Zhang Z."/>
            <person name="Wang Z."/>
            <person name="Wu H."/>
            <person name="Ma T."/>
            <person name="Liu J."/>
            <person name="Xi Z."/>
        </authorList>
    </citation>
    <scope>NUCLEOTIDE SEQUENCE [LARGE SCALE GENOMIC DNA]</scope>
    <source>
        <strain evidence="7">J267</strain>
        <tissue evidence="7">Leaf</tissue>
    </source>
</reference>
<dbReference type="SMART" id="SM00382">
    <property type="entry name" value="AAA"/>
    <property type="match status" value="1"/>
</dbReference>
<dbReference type="InterPro" id="IPR042197">
    <property type="entry name" value="Apaf_helical"/>
</dbReference>
<keyword evidence="3" id="KW-0677">Repeat</keyword>
<keyword evidence="5" id="KW-0067">ATP-binding</keyword>
<sequence length="914" mass="104312">MTQETILWLRRVNKAKNDIKELETRHVELELEAKKWLCGMCPFLVLLKLSKDIVAKTTEVADLQKQKPERILIESPPPRVEMKYPKNINNLPSLHEMVNQLREYLKSRDIKKIGIYGVPGVGKTTIMENLNDELKESDMFDIVICVTVEKDGNLSKIRDVIVERLKLNVEGINTDQGVATLISKALKKKKYLLLLDEVFAKINLSEVGVYDGHKHGKLVLASRSKHVCDSMDLNEHVHVEGLSKDDQWKMFRECVGDTIDRPSIKPIVKLILKECGGIPNLILAVARNLRNREDEESWRSELDRLRSDNEYQLEDMPEVFNVFKFAYDNLDDERKNCLLSGAFFPEEHEIYQDYLFECWKAMGFSGKVQTITGARNKGRNILNDLIDRETLIRSRGRMGHVKMPYIFWGVARRMVYGRVELLPEEMWKQKRISLISTDLDNFPDAASLGPHTTSISMLFLQSNNNLRIVPEFLFNGMSDLNLLDLSQTGIESLPASIGKLINLRGLYLNECSYLVRLPTEIKKLKNLEVLDICRTGFCSLPSEIGELTALRCLRISFTRALGDRNHVGTHDMEKIPSNLIEKLSFLEELTIDLDPCEPGWNGIADGIAREVANLRALTSLHFHFPGVLCLETFNRERKLWNNDNRKVSIFRFTIKVGSHPTCHPHGLDISGCSAQRHLRYSAGDSTPAAIGEVLKQSCVFELIGHQTVENLSDFGIDEMKGVEVCIIEECNKMRRILAGNITVQVFPFLKKLHIFRLQRLDCIWDGAMASGSLARLTTLTLNDCPSIEKILSLGMTQQLPELQHLKVENCKLLVKIIGANDQPVHSLSGSLPKLMTLELINLPILDSICESDSLEWPSLSKLGIMNCQNLQNLSLKKENAEHLRSIECNQDWWRRLVFQDIQLKQDLQKHCRFI</sequence>
<feature type="domain" description="AAA+ ATPase" evidence="6">
    <location>
        <begin position="109"/>
        <end position="404"/>
    </location>
</feature>
<dbReference type="OrthoDB" id="1691503at2759"/>
<keyword evidence="5" id="KW-0547">Nucleotide-binding</keyword>
<keyword evidence="4" id="KW-0611">Plant defense</keyword>
<evidence type="ECO:0000313" key="8">
    <source>
        <dbReference type="Proteomes" id="UP000325577"/>
    </source>
</evidence>
<dbReference type="GO" id="GO:0005524">
    <property type="term" value="F:ATP binding"/>
    <property type="evidence" value="ECO:0007669"/>
    <property type="project" value="UniProtKB-KW"/>
</dbReference>
<dbReference type="PANTHER" id="PTHR33463:SF209">
    <property type="entry name" value="DISEASE RESISTANCE PROTEIN RPS2-LIKE"/>
    <property type="match status" value="1"/>
</dbReference>
<dbReference type="InterPro" id="IPR032675">
    <property type="entry name" value="LRR_dom_sf"/>
</dbReference>
<evidence type="ECO:0000256" key="3">
    <source>
        <dbReference type="ARBA" id="ARBA00022737"/>
    </source>
</evidence>
<protein>
    <recommendedName>
        <fullName evidence="6">AAA+ ATPase domain-containing protein</fullName>
    </recommendedName>
</protein>
<evidence type="ECO:0000256" key="5">
    <source>
        <dbReference type="ARBA" id="ARBA00022840"/>
    </source>
</evidence>
<evidence type="ECO:0000256" key="1">
    <source>
        <dbReference type="ARBA" id="ARBA00008894"/>
    </source>
</evidence>
<dbReference type="SUPFAM" id="SSF52540">
    <property type="entry name" value="P-loop containing nucleoside triphosphate hydrolases"/>
    <property type="match status" value="1"/>
</dbReference>
<evidence type="ECO:0000313" key="7">
    <source>
        <dbReference type="EMBL" id="KAA8535587.1"/>
    </source>
</evidence>
<dbReference type="Pfam" id="PF00931">
    <property type="entry name" value="NB-ARC"/>
    <property type="match status" value="1"/>
</dbReference>
<evidence type="ECO:0000256" key="4">
    <source>
        <dbReference type="ARBA" id="ARBA00022821"/>
    </source>
</evidence>
<dbReference type="EMBL" id="CM018040">
    <property type="protein sequence ID" value="KAA8535587.1"/>
    <property type="molecule type" value="Genomic_DNA"/>
</dbReference>
<dbReference type="Gene3D" id="1.10.8.430">
    <property type="entry name" value="Helical domain of apoptotic protease-activating factors"/>
    <property type="match status" value="1"/>
</dbReference>
<keyword evidence="2" id="KW-0433">Leucine-rich repeat</keyword>
<accession>A0A5J5B1C2</accession>
<dbReference type="InterPro" id="IPR003593">
    <property type="entry name" value="AAA+_ATPase"/>
</dbReference>
<name>A0A5J5B1C2_9ASTE</name>